<dbReference type="OrthoDB" id="933853at2"/>
<keyword evidence="1" id="KW-0812">Transmembrane</keyword>
<keyword evidence="3" id="KW-1185">Reference proteome</keyword>
<dbReference type="AlphaFoldDB" id="A0A1P9WVD0"/>
<dbReference type="RefSeq" id="WP_077130750.1">
    <property type="nucleotide sequence ID" value="NZ_CP014263.1"/>
</dbReference>
<dbReference type="KEGG" id="smon:AWR27_08250"/>
<feature type="transmembrane region" description="Helical" evidence="1">
    <location>
        <begin position="158"/>
        <end position="180"/>
    </location>
</feature>
<evidence type="ECO:0000313" key="3">
    <source>
        <dbReference type="Proteomes" id="UP000187941"/>
    </source>
</evidence>
<gene>
    <name evidence="2" type="ORF">AWR27_08250</name>
</gene>
<sequence length="337" mass="38356">MTSEPFIAALKYQFLWWFGIGLVALSTLLIPFLIATDNTPNLDLLLTSYSIAGFFWIGLLYESGKRTTAVTLHPEGFAVKKAGRSARHFLYSAIQSHNERPNYNRQGSFSELTIYLPGYWFAVRSNEFTDYEYLKSVLTQYGQAMIYRPALTLPERNWLRVAIVALVGLILANMAFGYLAHDEANPNPARLKTLPVVVAEVKAQYVKSRFKGVSICSPDCSGITFYVARRHYEAAIDTLPETIVAGMLIELLIRESDYRKKIAKTQPLTFGDKYTGDFDEVNVFGVRQGSWVRVRSSQPVYEPTHTKPHQRAMLLSFLLLLCWTGWVQIDRYVVLRI</sequence>
<feature type="transmembrane region" description="Helical" evidence="1">
    <location>
        <begin position="14"/>
        <end position="35"/>
    </location>
</feature>
<organism evidence="2 3">
    <name type="scientific">Spirosoma montaniterrae</name>
    <dbReference type="NCBI Taxonomy" id="1178516"/>
    <lineage>
        <taxon>Bacteria</taxon>
        <taxon>Pseudomonadati</taxon>
        <taxon>Bacteroidota</taxon>
        <taxon>Cytophagia</taxon>
        <taxon>Cytophagales</taxon>
        <taxon>Cytophagaceae</taxon>
        <taxon>Spirosoma</taxon>
    </lineage>
</organism>
<feature type="transmembrane region" description="Helical" evidence="1">
    <location>
        <begin position="312"/>
        <end position="329"/>
    </location>
</feature>
<dbReference type="EMBL" id="CP014263">
    <property type="protein sequence ID" value="AQG79313.1"/>
    <property type="molecule type" value="Genomic_DNA"/>
</dbReference>
<evidence type="ECO:0000256" key="1">
    <source>
        <dbReference type="SAM" id="Phobius"/>
    </source>
</evidence>
<reference evidence="2 3" key="1">
    <citation type="submission" date="2016-01" db="EMBL/GenBank/DDBJ databases">
        <authorList>
            <person name="Oliw E.H."/>
        </authorList>
    </citation>
    <scope>NUCLEOTIDE SEQUENCE [LARGE SCALE GENOMIC DNA]</scope>
    <source>
        <strain evidence="2 3">DY10</strain>
    </source>
</reference>
<keyword evidence="1" id="KW-1133">Transmembrane helix</keyword>
<proteinExistence type="predicted"/>
<name>A0A1P9WVD0_9BACT</name>
<keyword evidence="1" id="KW-0472">Membrane</keyword>
<dbReference type="Proteomes" id="UP000187941">
    <property type="component" value="Chromosome"/>
</dbReference>
<feature type="transmembrane region" description="Helical" evidence="1">
    <location>
        <begin position="42"/>
        <end position="61"/>
    </location>
</feature>
<dbReference type="STRING" id="1178516.AWR27_08250"/>
<evidence type="ECO:0000313" key="2">
    <source>
        <dbReference type="EMBL" id="AQG79313.1"/>
    </source>
</evidence>
<accession>A0A1P9WVD0</accession>
<protein>
    <submittedName>
        <fullName evidence="2">Uncharacterized protein</fullName>
    </submittedName>
</protein>